<keyword evidence="5" id="KW-1185">Reference proteome</keyword>
<evidence type="ECO:0000313" key="5">
    <source>
        <dbReference type="Proteomes" id="UP000186102"/>
    </source>
</evidence>
<dbReference type="Proteomes" id="UP000186102">
    <property type="component" value="Unassembled WGS sequence"/>
</dbReference>
<comment type="caution">
    <text evidence="4">The sequence shown here is derived from an EMBL/GenBank/DDBJ whole genome shotgun (WGS) entry which is preliminary data.</text>
</comment>
<dbReference type="InterPro" id="IPR010998">
    <property type="entry name" value="Integrase_recombinase_N"/>
</dbReference>
<evidence type="ECO:0000313" key="4">
    <source>
        <dbReference type="EMBL" id="OLN33546.1"/>
    </source>
</evidence>
<sequence length="103" mass="12073">MAQIRNRGSKCMANWDLLRKEGGVKQTHYETFYGTKPQAKAYANDIEKELKRKVGSSKSITFTIIDLFDKWLNSVKSTIDIRTYESYEYQTKRLRPFIGDLQL</sequence>
<keyword evidence="2" id="KW-0238">DNA-binding</keyword>
<organism evidence="4 5">
    <name type="scientific">Desulfosporosinus metallidurans</name>
    <dbReference type="NCBI Taxonomy" id="1888891"/>
    <lineage>
        <taxon>Bacteria</taxon>
        <taxon>Bacillati</taxon>
        <taxon>Bacillota</taxon>
        <taxon>Clostridia</taxon>
        <taxon>Eubacteriales</taxon>
        <taxon>Desulfitobacteriaceae</taxon>
        <taxon>Desulfosporosinus</taxon>
    </lineage>
</organism>
<accession>A0A1Q8R1T1</accession>
<proteinExistence type="inferred from homology"/>
<gene>
    <name evidence="4" type="ORF">DSOL_0793</name>
</gene>
<dbReference type="InterPro" id="IPR004107">
    <property type="entry name" value="Integrase_SAM-like_N"/>
</dbReference>
<dbReference type="STRING" id="1888891.DSOL_0793"/>
<dbReference type="Gene3D" id="1.10.150.130">
    <property type="match status" value="1"/>
</dbReference>
<dbReference type="EMBL" id="MLBF01000003">
    <property type="protein sequence ID" value="OLN33546.1"/>
    <property type="molecule type" value="Genomic_DNA"/>
</dbReference>
<evidence type="ECO:0000256" key="2">
    <source>
        <dbReference type="ARBA" id="ARBA00023125"/>
    </source>
</evidence>
<dbReference type="AlphaFoldDB" id="A0A1Q8R1T1"/>
<protein>
    <submittedName>
        <fullName evidence="4">Phage integrase family protein</fullName>
    </submittedName>
</protein>
<dbReference type="Pfam" id="PF14659">
    <property type="entry name" value="Phage_int_SAM_3"/>
    <property type="match status" value="1"/>
</dbReference>
<comment type="similarity">
    <text evidence="1">Belongs to the 'phage' integrase family.</text>
</comment>
<feature type="domain" description="Integrase SAM-like N-terminal" evidence="3">
    <location>
        <begin position="66"/>
        <end position="103"/>
    </location>
</feature>
<reference evidence="4 5" key="1">
    <citation type="submission" date="2016-09" db="EMBL/GenBank/DDBJ databases">
        <title>Complete genome of Desulfosporosinus sp. OL.</title>
        <authorList>
            <person name="Mardanov A."/>
            <person name="Beletsky A."/>
            <person name="Panova A."/>
            <person name="Karnachuk O."/>
            <person name="Ravin N."/>
        </authorList>
    </citation>
    <scope>NUCLEOTIDE SEQUENCE [LARGE SCALE GENOMIC DNA]</scope>
    <source>
        <strain evidence="4 5">OL</strain>
    </source>
</reference>
<evidence type="ECO:0000259" key="3">
    <source>
        <dbReference type="Pfam" id="PF14659"/>
    </source>
</evidence>
<dbReference type="RefSeq" id="WP_075363584.1">
    <property type="nucleotide sequence ID" value="NZ_MLBF01000003.1"/>
</dbReference>
<evidence type="ECO:0000256" key="1">
    <source>
        <dbReference type="ARBA" id="ARBA00008857"/>
    </source>
</evidence>
<dbReference type="GO" id="GO:0003677">
    <property type="term" value="F:DNA binding"/>
    <property type="evidence" value="ECO:0007669"/>
    <property type="project" value="UniProtKB-KW"/>
</dbReference>
<name>A0A1Q8R1T1_9FIRM</name>